<gene>
    <name evidence="3" type="ORF">FEJ81_19440</name>
</gene>
<dbReference type="GeneID" id="40267496"/>
<keyword evidence="3" id="KW-0614">Plasmid</keyword>
<feature type="transmembrane region" description="Helical" evidence="2">
    <location>
        <begin position="37"/>
        <end position="58"/>
    </location>
</feature>
<evidence type="ECO:0000256" key="2">
    <source>
        <dbReference type="SAM" id="Phobius"/>
    </source>
</evidence>
<reference evidence="4" key="1">
    <citation type="submission" date="2019-05" db="EMBL/GenBank/DDBJ databases">
        <title>Genome sequence and methylation pattern of the halophilic Archaeon Natrinema versiforme BOL5-4.</title>
        <authorList>
            <person name="DasSarma P."/>
            <person name="Anton B.P."/>
            <person name="DasSarma S.L."/>
            <person name="Martinez F.L."/>
            <person name="Guzman D."/>
            <person name="Roberts R.J."/>
            <person name="DasSarma S."/>
        </authorList>
    </citation>
    <scope>NUCLEOTIDE SEQUENCE [LARGE SCALE GENOMIC DNA]</scope>
    <source>
        <strain evidence="4">BOL5-4</strain>
        <plasmid evidence="4">pnve500</plasmid>
    </source>
</reference>
<dbReference type="OrthoDB" id="204479at2157"/>
<keyword evidence="2" id="KW-0812">Transmembrane</keyword>
<dbReference type="KEGG" id="nvr:FEJ81_19440"/>
<geneLocation type="plasmid" evidence="4">
    <name>pnve500</name>
</geneLocation>
<proteinExistence type="predicted"/>
<evidence type="ECO:0000313" key="4">
    <source>
        <dbReference type="Proteomes" id="UP000302218"/>
    </source>
</evidence>
<dbReference type="RefSeq" id="WP_006111129.1">
    <property type="nucleotide sequence ID" value="NZ_CP040331.1"/>
</dbReference>
<keyword evidence="2" id="KW-0472">Membrane</keyword>
<organism evidence="3 4">
    <name type="scientific">Natrinema versiforme</name>
    <dbReference type="NCBI Taxonomy" id="88724"/>
    <lineage>
        <taxon>Archaea</taxon>
        <taxon>Methanobacteriati</taxon>
        <taxon>Methanobacteriota</taxon>
        <taxon>Stenosarchaea group</taxon>
        <taxon>Halobacteria</taxon>
        <taxon>Halobacteriales</taxon>
        <taxon>Natrialbaceae</taxon>
        <taxon>Natrinema</taxon>
    </lineage>
</organism>
<dbReference type="AlphaFoldDB" id="A0A4P8WLQ3"/>
<accession>A0A4P8WLQ3</accession>
<name>A0A4P8WLQ3_9EURY</name>
<evidence type="ECO:0000313" key="3">
    <source>
        <dbReference type="EMBL" id="QCS44499.1"/>
    </source>
</evidence>
<keyword evidence="2" id="KW-1133">Transmembrane helix</keyword>
<protein>
    <submittedName>
        <fullName evidence="3">Uncharacterized protein</fullName>
    </submittedName>
</protein>
<sequence length="88" mass="8763">MSSDVSSQSLLGLAGLASLCCIGPGTAAIAGGTSVGMIAGVVQGAVIFAVLGVIALLIRVRSNCSCSARDADREAQRSPSVERNADLE</sequence>
<evidence type="ECO:0000256" key="1">
    <source>
        <dbReference type="SAM" id="MobiDB-lite"/>
    </source>
</evidence>
<dbReference type="Proteomes" id="UP000302218">
    <property type="component" value="Plasmid pNVE500"/>
</dbReference>
<feature type="region of interest" description="Disordered" evidence="1">
    <location>
        <begin position="68"/>
        <end position="88"/>
    </location>
</feature>
<dbReference type="EMBL" id="CP040331">
    <property type="protein sequence ID" value="QCS44499.1"/>
    <property type="molecule type" value="Genomic_DNA"/>
</dbReference>